<keyword evidence="1 2" id="KW-0732">Signal</keyword>
<dbReference type="AlphaFoldDB" id="A0A2T6BUH9"/>
<dbReference type="RefSeq" id="WP_108115857.1">
    <property type="nucleotide sequence ID" value="NZ_QBKT01000008.1"/>
</dbReference>
<evidence type="ECO:0000313" key="5">
    <source>
        <dbReference type="Proteomes" id="UP000244090"/>
    </source>
</evidence>
<reference evidence="4 5" key="1">
    <citation type="submission" date="2018-04" db="EMBL/GenBank/DDBJ databases">
        <title>Genomic Encyclopedia of Archaeal and Bacterial Type Strains, Phase II (KMG-II): from individual species to whole genera.</title>
        <authorList>
            <person name="Goeker M."/>
        </authorList>
    </citation>
    <scope>NUCLEOTIDE SEQUENCE [LARGE SCALE GENOMIC DNA]</scope>
    <source>
        <strain evidence="4 5">DSM 25731</strain>
    </source>
</reference>
<keyword evidence="5" id="KW-1185">Reference proteome</keyword>
<gene>
    <name evidence="4" type="ORF">C8N46_1086</name>
</gene>
<evidence type="ECO:0000259" key="3">
    <source>
        <dbReference type="Pfam" id="PF18962"/>
    </source>
</evidence>
<name>A0A2T6BUH9_9FLAO</name>
<organism evidence="4 5">
    <name type="scientific">Kordia periserrulae</name>
    <dbReference type="NCBI Taxonomy" id="701523"/>
    <lineage>
        <taxon>Bacteria</taxon>
        <taxon>Pseudomonadati</taxon>
        <taxon>Bacteroidota</taxon>
        <taxon>Flavobacteriia</taxon>
        <taxon>Flavobacteriales</taxon>
        <taxon>Flavobacteriaceae</taxon>
        <taxon>Kordia</taxon>
    </lineage>
</organism>
<dbReference type="InterPro" id="IPR026444">
    <property type="entry name" value="Secre_tail"/>
</dbReference>
<protein>
    <submittedName>
        <fullName evidence="4">Putative secreted protein (Por secretion system target)</fullName>
    </submittedName>
</protein>
<dbReference type="Pfam" id="PF18962">
    <property type="entry name" value="Por_Secre_tail"/>
    <property type="match status" value="1"/>
</dbReference>
<dbReference type="NCBIfam" id="TIGR04183">
    <property type="entry name" value="Por_Secre_tail"/>
    <property type="match status" value="1"/>
</dbReference>
<dbReference type="EMBL" id="QBKT01000008">
    <property type="protein sequence ID" value="PTX59696.1"/>
    <property type="molecule type" value="Genomic_DNA"/>
</dbReference>
<dbReference type="OrthoDB" id="1056765at2"/>
<evidence type="ECO:0000313" key="4">
    <source>
        <dbReference type="EMBL" id="PTX59696.1"/>
    </source>
</evidence>
<feature type="domain" description="Secretion system C-terminal sorting" evidence="3">
    <location>
        <begin position="380"/>
        <end position="435"/>
    </location>
</feature>
<comment type="caution">
    <text evidence="4">The sequence shown here is derived from an EMBL/GenBank/DDBJ whole genome shotgun (WGS) entry which is preliminary data.</text>
</comment>
<feature type="signal peptide" evidence="2">
    <location>
        <begin position="1"/>
        <end position="19"/>
    </location>
</feature>
<dbReference type="Proteomes" id="UP000244090">
    <property type="component" value="Unassembled WGS sequence"/>
</dbReference>
<proteinExistence type="predicted"/>
<feature type="chain" id="PRO_5015506186" evidence="2">
    <location>
        <begin position="20"/>
        <end position="439"/>
    </location>
</feature>
<accession>A0A2T6BUH9</accession>
<evidence type="ECO:0000256" key="2">
    <source>
        <dbReference type="SAM" id="SignalP"/>
    </source>
</evidence>
<evidence type="ECO:0000256" key="1">
    <source>
        <dbReference type="ARBA" id="ARBA00022729"/>
    </source>
</evidence>
<sequence length="439" mass="46365">MKKNYFSLLLLLCATFTMAQNNDFTNGGGDFLWSNTANWSLSVIPNTTNTGQVRLPLTVESLVDVDVTVKKIQTTFATSGDAPVAGNATLTIDAGANAVFGIENVSDNDINIIFRGNVTINNTTTSGIQNTLMRNQNGNTNDVNGIIFDSGSVLTLNTPLEARAGSGGDVYNFNGSLAGTNALRVSANTISNFGSTSDNSSFGGDFVWVGTNASMVVNTADNGVFLPVDRKVQINGSNGSIEVNGENVFQGNISINGSNSFLFNPTKNQNAMGTITFAGGAADGVLNIDVPGTVTTLAFADNSASDWGSGTVNITGYQEGVFRFGTDNNGLTPAQLAQITVDGSGGAIALDSSGFLINASSLSTEDFELNSKPIAYPTLASNTIFFSKPQENVKVFDLNGRMILQNQSENQVQIDVNSLARGMYLIIFDNKKTEKFIKQ</sequence>